<accession>A0A3G8XT22</accession>
<evidence type="ECO:0000313" key="2">
    <source>
        <dbReference type="EMBL" id="AZI33384.1"/>
    </source>
</evidence>
<keyword evidence="1" id="KW-0732">Signal</keyword>
<dbReference type="KEGG" id="ccas:EIB73_09405"/>
<sequence length="137" mass="16319">MKKILFLLCIFLFITNCTTQNKSSNSNSEATIKPELNDDGEYELHVLDSEYDYFLMTKAKPMSFYTEDYLKSRNRLLVSDWNAKYYSGRYRDVIESSIDYDPNINYGLEYEYRLFQVFNYVYWKYGLKLNGITGLAF</sequence>
<proteinExistence type="predicted"/>
<dbReference type="EMBL" id="CP034159">
    <property type="protein sequence ID" value="AZI33384.1"/>
    <property type="molecule type" value="Genomic_DNA"/>
</dbReference>
<dbReference type="AlphaFoldDB" id="A0A3G8XT22"/>
<dbReference type="Proteomes" id="UP000270185">
    <property type="component" value="Chromosome"/>
</dbReference>
<keyword evidence="3" id="KW-1185">Reference proteome</keyword>
<evidence type="ECO:0008006" key="4">
    <source>
        <dbReference type="Google" id="ProtNLM"/>
    </source>
</evidence>
<reference evidence="3" key="1">
    <citation type="submission" date="2018-11" db="EMBL/GenBank/DDBJ databases">
        <title>Proposal to divide the Flavobacteriaceae and reorganize its genera based on Amino Acid Identity values calculated from whole genome sequences.</title>
        <authorList>
            <person name="Nicholson A.C."/>
            <person name="Gulvik C.A."/>
            <person name="Whitney A.M."/>
            <person name="Humrighouse B.W."/>
            <person name="Bell M."/>
            <person name="Holmes B."/>
            <person name="Steigerwalt A.G."/>
            <person name="Villarma A."/>
            <person name="Sheth M."/>
            <person name="Batra D."/>
            <person name="Pryor J."/>
            <person name="Bernardet J.-F."/>
            <person name="Hugo C."/>
            <person name="Kampfer P."/>
            <person name="Newman J.D."/>
            <person name="McQuiston J.R."/>
        </authorList>
    </citation>
    <scope>NUCLEOTIDE SEQUENCE [LARGE SCALE GENOMIC DNA]</scope>
    <source>
        <strain evidence="3">G0081</strain>
    </source>
</reference>
<dbReference type="RefSeq" id="WP_125024803.1">
    <property type="nucleotide sequence ID" value="NZ_CP034159.1"/>
</dbReference>
<dbReference type="OrthoDB" id="1119488at2"/>
<dbReference type="InterPro" id="IPR046144">
    <property type="entry name" value="DUF6146"/>
</dbReference>
<gene>
    <name evidence="2" type="ORF">EIB73_09405</name>
</gene>
<organism evidence="2 3">
    <name type="scientific">Kaistella carnis</name>
    <dbReference type="NCBI Taxonomy" id="1241979"/>
    <lineage>
        <taxon>Bacteria</taxon>
        <taxon>Pseudomonadati</taxon>
        <taxon>Bacteroidota</taxon>
        <taxon>Flavobacteriia</taxon>
        <taxon>Flavobacteriales</taxon>
        <taxon>Weeksellaceae</taxon>
        <taxon>Chryseobacterium group</taxon>
        <taxon>Kaistella</taxon>
    </lineage>
</organism>
<dbReference type="Pfam" id="PF19643">
    <property type="entry name" value="DUF6146"/>
    <property type="match status" value="1"/>
</dbReference>
<evidence type="ECO:0000256" key="1">
    <source>
        <dbReference type="SAM" id="SignalP"/>
    </source>
</evidence>
<evidence type="ECO:0000313" key="3">
    <source>
        <dbReference type="Proteomes" id="UP000270185"/>
    </source>
</evidence>
<protein>
    <recommendedName>
        <fullName evidence="4">Lipoprotein</fullName>
    </recommendedName>
</protein>
<feature type="chain" id="PRO_5018179253" description="Lipoprotein" evidence="1">
    <location>
        <begin position="20"/>
        <end position="137"/>
    </location>
</feature>
<name>A0A3G8XT22_9FLAO</name>
<feature type="signal peptide" evidence="1">
    <location>
        <begin position="1"/>
        <end position="19"/>
    </location>
</feature>